<organism evidence="2 3">
    <name type="scientific">Rotaria magnacalcarata</name>
    <dbReference type="NCBI Taxonomy" id="392030"/>
    <lineage>
        <taxon>Eukaryota</taxon>
        <taxon>Metazoa</taxon>
        <taxon>Spiralia</taxon>
        <taxon>Gnathifera</taxon>
        <taxon>Rotifera</taxon>
        <taxon>Eurotatoria</taxon>
        <taxon>Bdelloidea</taxon>
        <taxon>Philodinida</taxon>
        <taxon>Philodinidae</taxon>
        <taxon>Rotaria</taxon>
    </lineage>
</organism>
<evidence type="ECO:0000313" key="2">
    <source>
        <dbReference type="EMBL" id="CAF5096461.1"/>
    </source>
</evidence>
<dbReference type="Proteomes" id="UP000676336">
    <property type="component" value="Unassembled WGS sequence"/>
</dbReference>
<feature type="domain" description="Microbial-type PARG catalytic" evidence="1">
    <location>
        <begin position="1"/>
        <end position="31"/>
    </location>
</feature>
<feature type="non-terminal residue" evidence="2">
    <location>
        <position position="31"/>
    </location>
</feature>
<sequence>MANATTPGGGYRQGAGAQEENLFRRSNYYLS</sequence>
<evidence type="ECO:0000259" key="1">
    <source>
        <dbReference type="Pfam" id="PF10021"/>
    </source>
</evidence>
<dbReference type="AlphaFoldDB" id="A0A8S3F1U9"/>
<accession>A0A8S3F1U9</accession>
<dbReference type="Pfam" id="PF10021">
    <property type="entry name" value="PARG_cat_microb"/>
    <property type="match status" value="1"/>
</dbReference>
<evidence type="ECO:0000313" key="3">
    <source>
        <dbReference type="Proteomes" id="UP000676336"/>
    </source>
</evidence>
<protein>
    <recommendedName>
        <fullName evidence="1">Microbial-type PARG catalytic domain-containing protein</fullName>
    </recommendedName>
</protein>
<dbReference type="Gene3D" id="3.40.220.10">
    <property type="entry name" value="Leucine Aminopeptidase, subunit E, domain 1"/>
    <property type="match status" value="1"/>
</dbReference>
<dbReference type="InterPro" id="IPR019261">
    <property type="entry name" value="PARG_cat_microbial"/>
</dbReference>
<dbReference type="InterPro" id="IPR043472">
    <property type="entry name" value="Macro_dom-like"/>
</dbReference>
<comment type="caution">
    <text evidence="2">The sequence shown here is derived from an EMBL/GenBank/DDBJ whole genome shotgun (WGS) entry which is preliminary data.</text>
</comment>
<dbReference type="EMBL" id="CAJOBI010246674">
    <property type="protein sequence ID" value="CAF5096461.1"/>
    <property type="molecule type" value="Genomic_DNA"/>
</dbReference>
<reference evidence="2" key="1">
    <citation type="submission" date="2021-02" db="EMBL/GenBank/DDBJ databases">
        <authorList>
            <person name="Nowell W R."/>
        </authorList>
    </citation>
    <scope>NUCLEOTIDE SEQUENCE</scope>
</reference>
<name>A0A8S3F1U9_9BILA</name>
<proteinExistence type="predicted"/>
<gene>
    <name evidence="2" type="ORF">SMN809_LOCUS61456</name>
</gene>